<gene>
    <name evidence="1" type="ORF">METZ01_LOCUS433146</name>
</gene>
<dbReference type="AlphaFoldDB" id="A0A382YAF4"/>
<name>A0A382YAF4_9ZZZZ</name>
<protein>
    <submittedName>
        <fullName evidence="1">Uncharacterized protein</fullName>
    </submittedName>
</protein>
<evidence type="ECO:0000313" key="1">
    <source>
        <dbReference type="EMBL" id="SVD80292.1"/>
    </source>
</evidence>
<organism evidence="1">
    <name type="scientific">marine metagenome</name>
    <dbReference type="NCBI Taxonomy" id="408172"/>
    <lineage>
        <taxon>unclassified sequences</taxon>
        <taxon>metagenomes</taxon>
        <taxon>ecological metagenomes</taxon>
    </lineage>
</organism>
<dbReference type="EMBL" id="UINC01174258">
    <property type="protein sequence ID" value="SVD80292.1"/>
    <property type="molecule type" value="Genomic_DNA"/>
</dbReference>
<sequence length="21" mass="2400">KLDARKGESPDRFEFTVSGLF</sequence>
<accession>A0A382YAF4</accession>
<proteinExistence type="predicted"/>
<reference evidence="1" key="1">
    <citation type="submission" date="2018-05" db="EMBL/GenBank/DDBJ databases">
        <authorList>
            <person name="Lanie J.A."/>
            <person name="Ng W.-L."/>
            <person name="Kazmierczak K.M."/>
            <person name="Andrzejewski T.M."/>
            <person name="Davidsen T.M."/>
            <person name="Wayne K.J."/>
            <person name="Tettelin H."/>
            <person name="Glass J.I."/>
            <person name="Rusch D."/>
            <person name="Podicherti R."/>
            <person name="Tsui H.-C.T."/>
            <person name="Winkler M.E."/>
        </authorList>
    </citation>
    <scope>NUCLEOTIDE SEQUENCE</scope>
</reference>
<feature type="non-terminal residue" evidence="1">
    <location>
        <position position="1"/>
    </location>
</feature>